<protein>
    <recommendedName>
        <fullName evidence="3">Glycosyltransferase 2-like domain-containing protein</fullName>
    </recommendedName>
</protein>
<gene>
    <name evidence="1" type="ORF">A3C59_01670</name>
</gene>
<evidence type="ECO:0008006" key="3">
    <source>
        <dbReference type="Google" id="ProtNLM"/>
    </source>
</evidence>
<organism evidence="1 2">
    <name type="scientific">Candidatus Daviesbacteria bacterium RIFCSPHIGHO2_02_FULL_36_13</name>
    <dbReference type="NCBI Taxonomy" id="1797768"/>
    <lineage>
        <taxon>Bacteria</taxon>
        <taxon>Candidatus Daviesiibacteriota</taxon>
    </lineage>
</organism>
<name>A0A1F5JT54_9BACT</name>
<dbReference type="AlphaFoldDB" id="A0A1F5JT54"/>
<dbReference type="Proteomes" id="UP000176902">
    <property type="component" value="Unassembled WGS sequence"/>
</dbReference>
<dbReference type="SUPFAM" id="SSF53448">
    <property type="entry name" value="Nucleotide-diphospho-sugar transferases"/>
    <property type="match status" value="1"/>
</dbReference>
<evidence type="ECO:0000313" key="1">
    <source>
        <dbReference type="EMBL" id="OGE31781.1"/>
    </source>
</evidence>
<dbReference type="EMBL" id="MFCV01000033">
    <property type="protein sequence ID" value="OGE31781.1"/>
    <property type="molecule type" value="Genomic_DNA"/>
</dbReference>
<comment type="caution">
    <text evidence="1">The sequence shown here is derived from an EMBL/GenBank/DDBJ whole genome shotgun (WGS) entry which is preliminary data.</text>
</comment>
<dbReference type="InterPro" id="IPR029044">
    <property type="entry name" value="Nucleotide-diphossugar_trans"/>
</dbReference>
<proteinExistence type="predicted"/>
<reference evidence="1 2" key="1">
    <citation type="journal article" date="2016" name="Nat. Commun.">
        <title>Thousands of microbial genomes shed light on interconnected biogeochemical processes in an aquifer system.</title>
        <authorList>
            <person name="Anantharaman K."/>
            <person name="Brown C.T."/>
            <person name="Hug L.A."/>
            <person name="Sharon I."/>
            <person name="Castelle C.J."/>
            <person name="Probst A.J."/>
            <person name="Thomas B.C."/>
            <person name="Singh A."/>
            <person name="Wilkins M.J."/>
            <person name="Karaoz U."/>
            <person name="Brodie E.L."/>
            <person name="Williams K.H."/>
            <person name="Hubbard S.S."/>
            <person name="Banfield J.F."/>
        </authorList>
    </citation>
    <scope>NUCLEOTIDE SEQUENCE [LARGE SCALE GENOMIC DNA]</scope>
</reference>
<sequence length="259" mass="29681">MGLESKAVLATTVYAQSELRYQKVRADLTLRTLAEAREHNHSIIVIDGGSPIDYIHQMTELGALVLPQETPGMGRARRQALKTADDIADERAIVWLEPEKYPMVPLLDEAVDYVNSRNFDMVMFRRKSLESYPPEQMHSYQMGNLAIRYIAGIETDFFFGPVTLSHQGVDYFLRYQSPFDDLWDSIHVPKLQIINDGLPWTQVEVDYTHPREQTEAETGVLDLFLRRTQQMYQLTQALLLESQRSKTPSVDPIPLPIQA</sequence>
<dbReference type="STRING" id="1797768.A3C59_01670"/>
<evidence type="ECO:0000313" key="2">
    <source>
        <dbReference type="Proteomes" id="UP000176902"/>
    </source>
</evidence>
<accession>A0A1F5JT54</accession>